<dbReference type="AlphaFoldDB" id="A0A843YIU0"/>
<reference evidence="1 2" key="1">
    <citation type="submission" date="2019-10" db="EMBL/GenBank/DDBJ databases">
        <title>Epibacterium sp. nov., isolated from seawater.</title>
        <authorList>
            <person name="Zhang X."/>
            <person name="Li N."/>
        </authorList>
    </citation>
    <scope>NUCLEOTIDE SEQUENCE [LARGE SCALE GENOMIC DNA]</scope>
    <source>
        <strain evidence="1 2">SM1979</strain>
    </source>
</reference>
<dbReference type="EMBL" id="WIBF01000006">
    <property type="protein sequence ID" value="MQQ09143.1"/>
    <property type="molecule type" value="Genomic_DNA"/>
</dbReference>
<dbReference type="PANTHER" id="PTHR31460">
    <property type="match status" value="1"/>
</dbReference>
<dbReference type="PANTHER" id="PTHR31460:SF3">
    <property type="entry name" value="MESOCENTIN"/>
    <property type="match status" value="1"/>
</dbReference>
<name>A0A843YIU0_9RHOB</name>
<dbReference type="InterPro" id="IPR053224">
    <property type="entry name" value="Sensory_adhesion_molecule"/>
</dbReference>
<protein>
    <recommendedName>
        <fullName evidence="3">Gluconolaconase</fullName>
    </recommendedName>
</protein>
<dbReference type="Gene3D" id="2.120.10.30">
    <property type="entry name" value="TolB, C-terminal domain"/>
    <property type="match status" value="1"/>
</dbReference>
<accession>A0A843YIU0</accession>
<organism evidence="1 2">
    <name type="scientific">Tritonibacter litoralis</name>
    <dbReference type="NCBI Taxonomy" id="2662264"/>
    <lineage>
        <taxon>Bacteria</taxon>
        <taxon>Pseudomonadati</taxon>
        <taxon>Pseudomonadota</taxon>
        <taxon>Alphaproteobacteria</taxon>
        <taxon>Rhodobacterales</taxon>
        <taxon>Paracoccaceae</taxon>
        <taxon>Tritonibacter</taxon>
    </lineage>
</organism>
<keyword evidence="2" id="KW-1185">Reference proteome</keyword>
<sequence>MISTPAFAGKAVTLAKDDSAFLAYDAPSLYPEGIETHPTTGEFILGSIRKGKVVAISPEGKVRDLIQDERLRSAVGIRVDAERGRLLVNNSDYGVAERSAPSDKFDTVALAIYDLATGEPLHYVDLSGLRPDEKRFANDLTVDEDGNAYVTDSLAAAIYKVTPDGQASVFLTNERFRGEGFNLNGIQTHPEGYLLVAKKSDGSLFKVPLDAPENFSEVKLPKALIGTDGLVLADANTLVAITNVASGVQSDTIFKLTTNDDWESAKIADTFDTGNVYATTGTLRDGKIFVSYGRLNTLGGSLKGETPLLDSFRIQEIGSK</sequence>
<evidence type="ECO:0000313" key="1">
    <source>
        <dbReference type="EMBL" id="MQQ09143.1"/>
    </source>
</evidence>
<dbReference type="Proteomes" id="UP000444174">
    <property type="component" value="Unassembled WGS sequence"/>
</dbReference>
<evidence type="ECO:0008006" key="3">
    <source>
        <dbReference type="Google" id="ProtNLM"/>
    </source>
</evidence>
<comment type="caution">
    <text evidence="1">The sequence shown here is derived from an EMBL/GenBank/DDBJ whole genome shotgun (WGS) entry which is preliminary data.</text>
</comment>
<dbReference type="InterPro" id="IPR011042">
    <property type="entry name" value="6-blade_b-propeller_TolB-like"/>
</dbReference>
<dbReference type="SUPFAM" id="SSF63829">
    <property type="entry name" value="Calcium-dependent phosphotriesterase"/>
    <property type="match status" value="1"/>
</dbReference>
<proteinExistence type="predicted"/>
<evidence type="ECO:0000313" key="2">
    <source>
        <dbReference type="Proteomes" id="UP000444174"/>
    </source>
</evidence>
<gene>
    <name evidence="1" type="ORF">GFB49_11810</name>
</gene>